<sequence length="519" mass="60867">MKPLLNLFLLLTFLFLIASCSSEQTTKPNIIFIMSDDHAEKAISAYSDELIQTPNIDRIAKEGMLFTNSYVTNSICAPSRATMLTGKYSSQNGLRDNRDVFDGSQQTFIKLLKANGYQTSIIGKWHLKTKPTGFDDWRILIGQGSYYNPRFWENGDTSKYIGYTTDIITKFAIEELENRDKNKPFVLLIHHKAPHRNWMPNPKYFGAFDSVDIPLPETFYDDYKTRKPASEADMRIDGMYLSFDLKLQKGSYKKETGTGGNAAFAKNAEKNWINTYNRLTDEQRIAWDSYYDKINDDFKKQKLSGDALLRWKYKRYMHDYLSCILSVDESVGKILDYLDKHGLTENTIVVYTSDQGFYLGEHGWYDKRWMYEESFVTPLLVRYPKKITPYSVSNNFVMNIDYAPTFLDYAGVDIPSDIQGRSIRPILEGGNPADWRKSMYYHYYEYPHGWHKVRKHYGIRTDRYKLIYFYGIDYWEFFNLQKDPNELNNIYDKMKSSKIVTDLKQELDSLRIKYKDTDK</sequence>
<dbReference type="PROSITE" id="PS00523">
    <property type="entry name" value="SULFATASE_1"/>
    <property type="match status" value="1"/>
</dbReference>
<dbReference type="GO" id="GO:0004065">
    <property type="term" value="F:arylsulfatase activity"/>
    <property type="evidence" value="ECO:0007669"/>
    <property type="project" value="UniProtKB-EC"/>
</dbReference>
<dbReference type="PROSITE" id="PS00149">
    <property type="entry name" value="SULFATASE_2"/>
    <property type="match status" value="1"/>
</dbReference>
<dbReference type="AlphaFoldDB" id="A0A3B1CAJ6"/>
<comment type="similarity">
    <text evidence="1">Belongs to the sulfatase family.</text>
</comment>
<feature type="domain" description="N-sulphoglucosamine sulphohydrolase C-terminal" evidence="3">
    <location>
        <begin position="360"/>
        <end position="511"/>
    </location>
</feature>
<dbReference type="CDD" id="cd16031">
    <property type="entry name" value="G6S_like"/>
    <property type="match status" value="1"/>
</dbReference>
<dbReference type="EMBL" id="UOGD01000387">
    <property type="protein sequence ID" value="VAX27536.1"/>
    <property type="molecule type" value="Genomic_DNA"/>
</dbReference>
<dbReference type="EC" id="3.1.6.1" evidence="4"/>
<gene>
    <name evidence="4" type="ORF">MNBD_IGNAVI01-2456</name>
</gene>
<proteinExistence type="inferred from homology"/>
<keyword evidence="2 4" id="KW-0378">Hydrolase</keyword>
<dbReference type="PROSITE" id="PS51257">
    <property type="entry name" value="PROKAR_LIPOPROTEIN"/>
    <property type="match status" value="1"/>
</dbReference>
<dbReference type="InterPro" id="IPR017850">
    <property type="entry name" value="Alkaline_phosphatase_core_sf"/>
</dbReference>
<dbReference type="Gene3D" id="3.40.720.10">
    <property type="entry name" value="Alkaline Phosphatase, subunit A"/>
    <property type="match status" value="1"/>
</dbReference>
<dbReference type="PANTHER" id="PTHR43108:SF6">
    <property type="entry name" value="N-SULPHOGLUCOSAMINE SULPHOHYDROLASE"/>
    <property type="match status" value="1"/>
</dbReference>
<accession>A0A3B1CAJ6</accession>
<protein>
    <submittedName>
        <fullName evidence="4">Arylsulfatase</fullName>
        <ecNumber evidence="4">3.1.6.1</ecNumber>
    </submittedName>
</protein>
<reference evidence="4" key="1">
    <citation type="submission" date="2018-06" db="EMBL/GenBank/DDBJ databases">
        <authorList>
            <person name="Zhirakovskaya E."/>
        </authorList>
    </citation>
    <scope>NUCLEOTIDE SEQUENCE</scope>
</reference>
<dbReference type="PANTHER" id="PTHR43108">
    <property type="entry name" value="N-ACETYLGLUCOSAMINE-6-SULFATASE FAMILY MEMBER"/>
    <property type="match status" value="1"/>
</dbReference>
<dbReference type="InterPro" id="IPR032506">
    <property type="entry name" value="SGSH_C"/>
</dbReference>
<name>A0A3B1CAJ6_9ZZZZ</name>
<evidence type="ECO:0000256" key="1">
    <source>
        <dbReference type="ARBA" id="ARBA00008779"/>
    </source>
</evidence>
<dbReference type="InterPro" id="IPR024607">
    <property type="entry name" value="Sulfatase_CS"/>
</dbReference>
<dbReference type="Pfam" id="PF16347">
    <property type="entry name" value="SGSH_C"/>
    <property type="match status" value="1"/>
</dbReference>
<evidence type="ECO:0000256" key="2">
    <source>
        <dbReference type="ARBA" id="ARBA00022801"/>
    </source>
</evidence>
<dbReference type="SUPFAM" id="SSF53649">
    <property type="entry name" value="Alkaline phosphatase-like"/>
    <property type="match status" value="1"/>
</dbReference>
<organism evidence="4">
    <name type="scientific">hydrothermal vent metagenome</name>
    <dbReference type="NCBI Taxonomy" id="652676"/>
    <lineage>
        <taxon>unclassified sequences</taxon>
        <taxon>metagenomes</taxon>
        <taxon>ecological metagenomes</taxon>
    </lineage>
</organism>
<evidence type="ECO:0000313" key="4">
    <source>
        <dbReference type="EMBL" id="VAX27536.1"/>
    </source>
</evidence>
<evidence type="ECO:0000259" key="3">
    <source>
        <dbReference type="Pfam" id="PF16347"/>
    </source>
</evidence>